<proteinExistence type="predicted"/>
<feature type="region of interest" description="Disordered" evidence="1">
    <location>
        <begin position="27"/>
        <end position="63"/>
    </location>
</feature>
<evidence type="ECO:0000256" key="2">
    <source>
        <dbReference type="SAM" id="SignalP"/>
    </source>
</evidence>
<keyword evidence="2" id="KW-0732">Signal</keyword>
<dbReference type="AlphaFoldDB" id="A0A444Z297"/>
<sequence>MIHKASLLQLFITLLLLSYVLSSSAVPTTRSLSPTSEKSSIQTSLEEFQVQGTTPESRNSESEMFDLAQEFMTVEGRMDLESNDYPGTGANRNHDPKTPGRG</sequence>
<reference evidence="3 4" key="1">
    <citation type="submission" date="2019-01" db="EMBL/GenBank/DDBJ databases">
        <title>Sequencing of cultivated peanut Arachis hypogaea provides insights into genome evolution and oil improvement.</title>
        <authorList>
            <person name="Chen X."/>
        </authorList>
    </citation>
    <scope>NUCLEOTIDE SEQUENCE [LARGE SCALE GENOMIC DNA]</scope>
    <source>
        <strain evidence="4">cv. Fuhuasheng</strain>
        <tissue evidence="3">Leaves</tissue>
    </source>
</reference>
<evidence type="ECO:0000256" key="1">
    <source>
        <dbReference type="SAM" id="MobiDB-lite"/>
    </source>
</evidence>
<evidence type="ECO:0000313" key="4">
    <source>
        <dbReference type="Proteomes" id="UP000289738"/>
    </source>
</evidence>
<feature type="compositionally biased region" description="Basic and acidic residues" evidence="1">
    <location>
        <begin position="92"/>
        <end position="102"/>
    </location>
</feature>
<name>A0A444Z297_ARAHY</name>
<feature type="region of interest" description="Disordered" evidence="1">
    <location>
        <begin position="77"/>
        <end position="102"/>
    </location>
</feature>
<feature type="signal peptide" evidence="2">
    <location>
        <begin position="1"/>
        <end position="22"/>
    </location>
</feature>
<gene>
    <name evidence="3" type="ORF">Ahy_B05g075934</name>
</gene>
<feature type="compositionally biased region" description="Polar residues" evidence="1">
    <location>
        <begin position="27"/>
        <end position="57"/>
    </location>
</feature>
<dbReference type="OrthoDB" id="693939at2759"/>
<dbReference type="PANTHER" id="PTHR33474">
    <property type="entry name" value="TRANSMEMBRANE PROTEIN"/>
    <property type="match status" value="1"/>
</dbReference>
<dbReference type="PANTHER" id="PTHR33474:SF28">
    <property type="entry name" value="OS01G0815400 PROTEIN"/>
    <property type="match status" value="1"/>
</dbReference>
<dbReference type="Proteomes" id="UP000289738">
    <property type="component" value="Chromosome B05"/>
</dbReference>
<feature type="chain" id="PRO_5019483163" evidence="2">
    <location>
        <begin position="23"/>
        <end position="102"/>
    </location>
</feature>
<comment type="caution">
    <text evidence="3">The sequence shown here is derived from an EMBL/GenBank/DDBJ whole genome shotgun (WGS) entry which is preliminary data.</text>
</comment>
<keyword evidence="4" id="KW-1185">Reference proteome</keyword>
<dbReference type="STRING" id="3818.A0A444Z297"/>
<dbReference type="Gramene" id="arahy.Tifrunner.gnm2.ann2.Ah15g376200.1">
    <property type="protein sequence ID" value="arahy.Tifrunner.gnm2.ann2.Ah15g376200.1-CDS"/>
    <property type="gene ID" value="arahy.Tifrunner.gnm2.ann2.Ah15g376200"/>
</dbReference>
<evidence type="ECO:0000313" key="3">
    <source>
        <dbReference type="EMBL" id="RYR08311.1"/>
    </source>
</evidence>
<organism evidence="3 4">
    <name type="scientific">Arachis hypogaea</name>
    <name type="common">Peanut</name>
    <dbReference type="NCBI Taxonomy" id="3818"/>
    <lineage>
        <taxon>Eukaryota</taxon>
        <taxon>Viridiplantae</taxon>
        <taxon>Streptophyta</taxon>
        <taxon>Embryophyta</taxon>
        <taxon>Tracheophyta</taxon>
        <taxon>Spermatophyta</taxon>
        <taxon>Magnoliopsida</taxon>
        <taxon>eudicotyledons</taxon>
        <taxon>Gunneridae</taxon>
        <taxon>Pentapetalae</taxon>
        <taxon>rosids</taxon>
        <taxon>fabids</taxon>
        <taxon>Fabales</taxon>
        <taxon>Fabaceae</taxon>
        <taxon>Papilionoideae</taxon>
        <taxon>50 kb inversion clade</taxon>
        <taxon>dalbergioids sensu lato</taxon>
        <taxon>Dalbergieae</taxon>
        <taxon>Pterocarpus clade</taxon>
        <taxon>Arachis</taxon>
    </lineage>
</organism>
<protein>
    <submittedName>
        <fullName evidence="3">Uncharacterized protein</fullName>
    </submittedName>
</protein>
<accession>A0A444Z297</accession>
<dbReference type="EMBL" id="SDMP01000015">
    <property type="protein sequence ID" value="RYR08311.1"/>
    <property type="molecule type" value="Genomic_DNA"/>
</dbReference>